<dbReference type="PANTHER" id="PTHR34219">
    <property type="entry name" value="IRON-REGULATED INNER MEMBRANE PROTEIN-RELATED"/>
    <property type="match status" value="1"/>
</dbReference>
<protein>
    <submittedName>
        <fullName evidence="2">PepSY domain-containing protein</fullName>
    </submittedName>
</protein>
<name>A0A4Y8L7B0_9BACT</name>
<evidence type="ECO:0000313" key="2">
    <source>
        <dbReference type="EMBL" id="TFD98515.1"/>
    </source>
</evidence>
<feature type="transmembrane region" description="Helical" evidence="1">
    <location>
        <begin position="141"/>
        <end position="162"/>
    </location>
</feature>
<gene>
    <name evidence="2" type="ORF">E2605_00085</name>
</gene>
<feature type="transmembrane region" description="Helical" evidence="1">
    <location>
        <begin position="339"/>
        <end position="360"/>
    </location>
</feature>
<dbReference type="STRING" id="1121485.GCA_000426485_00778"/>
<sequence length="367" mass="42396">MTTKKLISWLHLWPGLISALIVLFVCITGIIIVYCDEIMDLSAGDAKYVKEVKDTRLPVDSLINIIKKEYPSRSKAISYMVGYKDPERSVRFNTFSRTEGLSMIYIDPYSGKILKDDNTIYFFYITAHLHNSLLLGKTGQWIIDIATIIFIIELITGIVLWLPKKWNKKTRDASLKIKFKSTAKRLNYDLHKVLGFYALIIMLVLSLTGLLIAFEPLSDSLMKVSGAETSHEWQKKMPKYQEGKQPADINSLIQYTFERYPDKDQIQFNTYKLDSSGYYMGRVADRIGLKSAQSPEYFYYDRYSGKEIKMQESVLKHEKIENAVWVLHMGNWMGQLGKFVTFMGGLIASSLPVTGFFIWWSKRKKKK</sequence>
<dbReference type="Pfam" id="PF03929">
    <property type="entry name" value="PepSY_TM"/>
    <property type="match status" value="1"/>
</dbReference>
<dbReference type="EMBL" id="SOML01000001">
    <property type="protein sequence ID" value="TFD98515.1"/>
    <property type="molecule type" value="Genomic_DNA"/>
</dbReference>
<dbReference type="Proteomes" id="UP000297861">
    <property type="component" value="Unassembled WGS sequence"/>
</dbReference>
<feature type="transmembrane region" description="Helical" evidence="1">
    <location>
        <begin position="194"/>
        <end position="214"/>
    </location>
</feature>
<accession>A0A4Y8L7B0</accession>
<dbReference type="InterPro" id="IPR005625">
    <property type="entry name" value="PepSY-ass_TM"/>
</dbReference>
<evidence type="ECO:0000313" key="3">
    <source>
        <dbReference type="Proteomes" id="UP000297861"/>
    </source>
</evidence>
<dbReference type="RefSeq" id="WP_134435138.1">
    <property type="nucleotide sequence ID" value="NZ_SOML01000001.1"/>
</dbReference>
<dbReference type="OrthoDB" id="111691at2"/>
<reference evidence="2 3" key="1">
    <citation type="submission" date="2019-03" db="EMBL/GenBank/DDBJ databases">
        <title>San Antonio Military Medical Center submission to MRSN (WRAIR), pending publication.</title>
        <authorList>
            <person name="Blyth D.M."/>
            <person name="Mccarthy S.L."/>
            <person name="Schall S.E."/>
            <person name="Stam J.A."/>
            <person name="Ong A.C."/>
            <person name="Mcgann P.T."/>
        </authorList>
    </citation>
    <scope>NUCLEOTIDE SEQUENCE [LARGE SCALE GENOMIC DNA]</scope>
    <source>
        <strain evidence="2 3">MRSN571793</strain>
    </source>
</reference>
<proteinExistence type="predicted"/>
<keyword evidence="1" id="KW-1133">Transmembrane helix</keyword>
<keyword evidence="3" id="KW-1185">Reference proteome</keyword>
<evidence type="ECO:0000256" key="1">
    <source>
        <dbReference type="SAM" id="Phobius"/>
    </source>
</evidence>
<keyword evidence="1" id="KW-0472">Membrane</keyword>
<keyword evidence="1" id="KW-0812">Transmembrane</keyword>
<dbReference type="AlphaFoldDB" id="A0A4Y8L7B0"/>
<feature type="transmembrane region" description="Helical" evidence="1">
    <location>
        <begin position="12"/>
        <end position="34"/>
    </location>
</feature>
<organism evidence="2 3">
    <name type="scientific">Dysgonomonas capnocytophagoides</name>
    <dbReference type="NCBI Taxonomy" id="45254"/>
    <lineage>
        <taxon>Bacteria</taxon>
        <taxon>Pseudomonadati</taxon>
        <taxon>Bacteroidota</taxon>
        <taxon>Bacteroidia</taxon>
        <taxon>Bacteroidales</taxon>
        <taxon>Dysgonomonadaceae</taxon>
        <taxon>Dysgonomonas</taxon>
    </lineage>
</organism>
<comment type="caution">
    <text evidence="2">The sequence shown here is derived from an EMBL/GenBank/DDBJ whole genome shotgun (WGS) entry which is preliminary data.</text>
</comment>